<dbReference type="EMBL" id="BGPR01113327">
    <property type="protein sequence ID" value="GBM97709.1"/>
    <property type="molecule type" value="Genomic_DNA"/>
</dbReference>
<proteinExistence type="predicted"/>
<protein>
    <submittedName>
        <fullName evidence="1">Uncharacterized protein</fullName>
    </submittedName>
</protein>
<name>A0A4Y2K6Y4_ARAVE</name>
<keyword evidence="2" id="KW-1185">Reference proteome</keyword>
<dbReference type="Proteomes" id="UP000499080">
    <property type="component" value="Unassembled WGS sequence"/>
</dbReference>
<organism evidence="1 2">
    <name type="scientific">Araneus ventricosus</name>
    <name type="common">Orbweaver spider</name>
    <name type="synonym">Epeira ventricosa</name>
    <dbReference type="NCBI Taxonomy" id="182803"/>
    <lineage>
        <taxon>Eukaryota</taxon>
        <taxon>Metazoa</taxon>
        <taxon>Ecdysozoa</taxon>
        <taxon>Arthropoda</taxon>
        <taxon>Chelicerata</taxon>
        <taxon>Arachnida</taxon>
        <taxon>Araneae</taxon>
        <taxon>Araneomorphae</taxon>
        <taxon>Entelegynae</taxon>
        <taxon>Araneoidea</taxon>
        <taxon>Araneidae</taxon>
        <taxon>Araneus</taxon>
    </lineage>
</organism>
<evidence type="ECO:0000313" key="1">
    <source>
        <dbReference type="EMBL" id="GBM97709.1"/>
    </source>
</evidence>
<sequence>MGYYSIDLELTDTTVTSFQLYYLPRLNNVRRFVNEKFNCTRFIRNEEKCDGFLSPIRDRPTPKQRIWQQVTSSLGRNLEITFVKNMNGIGKL</sequence>
<gene>
    <name evidence="1" type="ORF">AVEN_103741_1</name>
</gene>
<evidence type="ECO:0000313" key="2">
    <source>
        <dbReference type="Proteomes" id="UP000499080"/>
    </source>
</evidence>
<accession>A0A4Y2K6Y4</accession>
<comment type="caution">
    <text evidence="1">The sequence shown here is derived from an EMBL/GenBank/DDBJ whole genome shotgun (WGS) entry which is preliminary data.</text>
</comment>
<dbReference type="AlphaFoldDB" id="A0A4Y2K6Y4"/>
<reference evidence="1 2" key="1">
    <citation type="journal article" date="2019" name="Sci. Rep.">
        <title>Orb-weaving spider Araneus ventricosus genome elucidates the spidroin gene catalogue.</title>
        <authorList>
            <person name="Kono N."/>
            <person name="Nakamura H."/>
            <person name="Ohtoshi R."/>
            <person name="Moran D.A.P."/>
            <person name="Shinohara A."/>
            <person name="Yoshida Y."/>
            <person name="Fujiwara M."/>
            <person name="Mori M."/>
            <person name="Tomita M."/>
            <person name="Arakawa K."/>
        </authorList>
    </citation>
    <scope>NUCLEOTIDE SEQUENCE [LARGE SCALE GENOMIC DNA]</scope>
</reference>